<dbReference type="PANTHER" id="PTHR30576">
    <property type="entry name" value="COLANIC BIOSYNTHESIS UDP-GLUCOSE LIPID CARRIER TRANSFERASE"/>
    <property type="match status" value="1"/>
</dbReference>
<dbReference type="InterPro" id="IPR017475">
    <property type="entry name" value="EPS_sugar_tfrase"/>
</dbReference>
<dbReference type="Proteomes" id="UP000221369">
    <property type="component" value="Unassembled WGS sequence"/>
</dbReference>
<dbReference type="NCBIfam" id="TIGR03025">
    <property type="entry name" value="EPS_sugtrans"/>
    <property type="match status" value="1"/>
</dbReference>
<dbReference type="AlphaFoldDB" id="A0A2A9DWX1"/>
<feature type="transmembrane region" description="Helical" evidence="7">
    <location>
        <begin position="104"/>
        <end position="122"/>
    </location>
</feature>
<keyword evidence="3 9" id="KW-0808">Transferase</keyword>
<dbReference type="PANTHER" id="PTHR30576:SF10">
    <property type="entry name" value="SLL5057 PROTEIN"/>
    <property type="match status" value="1"/>
</dbReference>
<evidence type="ECO:0000256" key="3">
    <source>
        <dbReference type="ARBA" id="ARBA00022679"/>
    </source>
</evidence>
<dbReference type="Pfam" id="PF02397">
    <property type="entry name" value="Bac_transf"/>
    <property type="match status" value="1"/>
</dbReference>
<dbReference type="RefSeq" id="WP_098406892.1">
    <property type="nucleotide sequence ID" value="NZ_PDJE01000001.1"/>
</dbReference>
<feature type="transmembrane region" description="Helical" evidence="7">
    <location>
        <begin position="288"/>
        <end position="307"/>
    </location>
</feature>
<name>A0A2A9DWX1_9MICO</name>
<comment type="caution">
    <text evidence="9">The sequence shown here is derived from an EMBL/GenBank/DDBJ whole genome shotgun (WGS) entry which is preliminary data.</text>
</comment>
<organism evidence="9 10">
    <name type="scientific">Paramicrobacterium agarici</name>
    <dbReference type="NCBI Taxonomy" id="630514"/>
    <lineage>
        <taxon>Bacteria</taxon>
        <taxon>Bacillati</taxon>
        <taxon>Actinomycetota</taxon>
        <taxon>Actinomycetes</taxon>
        <taxon>Micrococcales</taxon>
        <taxon>Microbacteriaceae</taxon>
        <taxon>Paramicrobacterium</taxon>
    </lineage>
</organism>
<keyword evidence="10" id="KW-1185">Reference proteome</keyword>
<accession>A0A2A9DWX1</accession>
<sequence>MSRIEARLAPPDSVFRAIAASTAVMRSETRRTTMRPRAIALWVVVTDALVVLAALATTAVVPGAGLSSLGLNALVFVGWQVALIGTRLRAGSASRSDAGGPARVIAATGIVFGTLAVSAIALDVPMDRALFTITLPLGTVLLLGSHSLWRSAVRTLQHAGRLEHAAVVVASPEDADGIVNGLRRDRAASTTVVDVVTDFDDAVALARRAAVDTVIVGPTAHGGDVRRLAWRLEGTRATLVLATRTSDVDPHRLRLETREGLALLSVRPARFNGASHVAKRVFDVSASALTLIALAPLMACIAAVIRIDSAGPALFRQTRVGKNGETFTMLKFRSMVNDAERGVEQLRELNDASGFLFKMHDDPRVTRVGAFIRRHSLDELPQLINILRGDMSIVGPRPPLPREVSSYEGDVHRRLLIRPGLTGLWQISGRSDLSWDDSVRLDLNYVENWSLFGDVRVIAKTVSAVVRPVGAY</sequence>
<comment type="subcellular location">
    <subcellularLocation>
        <location evidence="1">Membrane</location>
        <topology evidence="1">Multi-pass membrane protein</topology>
    </subcellularLocation>
</comment>
<dbReference type="GO" id="GO:0016020">
    <property type="term" value="C:membrane"/>
    <property type="evidence" value="ECO:0007669"/>
    <property type="project" value="UniProtKB-SubCell"/>
</dbReference>
<evidence type="ECO:0000313" key="10">
    <source>
        <dbReference type="Proteomes" id="UP000221369"/>
    </source>
</evidence>
<protein>
    <submittedName>
        <fullName evidence="9">Exopolysaccharide biosynthesis polyprenyl glycosylphosphotransferase</fullName>
    </submittedName>
</protein>
<feature type="domain" description="Bacterial sugar transferase" evidence="8">
    <location>
        <begin position="279"/>
        <end position="466"/>
    </location>
</feature>
<evidence type="ECO:0000256" key="6">
    <source>
        <dbReference type="ARBA" id="ARBA00023136"/>
    </source>
</evidence>
<keyword evidence="4 7" id="KW-0812">Transmembrane</keyword>
<dbReference type="GO" id="GO:0016780">
    <property type="term" value="F:phosphotransferase activity, for other substituted phosphate groups"/>
    <property type="evidence" value="ECO:0007669"/>
    <property type="project" value="TreeGrafter"/>
</dbReference>
<evidence type="ECO:0000256" key="2">
    <source>
        <dbReference type="ARBA" id="ARBA00006464"/>
    </source>
</evidence>
<feature type="transmembrane region" description="Helical" evidence="7">
    <location>
        <begin position="128"/>
        <end position="149"/>
    </location>
</feature>
<gene>
    <name evidence="9" type="ORF">ATJ78_1359</name>
</gene>
<feature type="transmembrane region" description="Helical" evidence="7">
    <location>
        <begin position="66"/>
        <end position="84"/>
    </location>
</feature>
<feature type="transmembrane region" description="Helical" evidence="7">
    <location>
        <begin position="39"/>
        <end position="60"/>
    </location>
</feature>
<keyword evidence="5 7" id="KW-1133">Transmembrane helix</keyword>
<reference evidence="9 10" key="1">
    <citation type="submission" date="2017-10" db="EMBL/GenBank/DDBJ databases">
        <title>Sequencing the genomes of 1000 actinobacteria strains.</title>
        <authorList>
            <person name="Klenk H.-P."/>
        </authorList>
    </citation>
    <scope>NUCLEOTIDE SEQUENCE [LARGE SCALE GENOMIC DNA]</scope>
    <source>
        <strain evidence="9 10">DSM 21798</strain>
    </source>
</reference>
<evidence type="ECO:0000313" key="9">
    <source>
        <dbReference type="EMBL" id="PFG30430.1"/>
    </source>
</evidence>
<evidence type="ECO:0000256" key="1">
    <source>
        <dbReference type="ARBA" id="ARBA00004141"/>
    </source>
</evidence>
<evidence type="ECO:0000256" key="7">
    <source>
        <dbReference type="SAM" id="Phobius"/>
    </source>
</evidence>
<proteinExistence type="inferred from homology"/>
<evidence type="ECO:0000256" key="4">
    <source>
        <dbReference type="ARBA" id="ARBA00022692"/>
    </source>
</evidence>
<evidence type="ECO:0000259" key="8">
    <source>
        <dbReference type="Pfam" id="PF02397"/>
    </source>
</evidence>
<evidence type="ECO:0000256" key="5">
    <source>
        <dbReference type="ARBA" id="ARBA00022989"/>
    </source>
</evidence>
<dbReference type="EMBL" id="PDJE01000001">
    <property type="protein sequence ID" value="PFG30430.1"/>
    <property type="molecule type" value="Genomic_DNA"/>
</dbReference>
<dbReference type="InterPro" id="IPR003362">
    <property type="entry name" value="Bact_transf"/>
</dbReference>
<comment type="similarity">
    <text evidence="2">Belongs to the bacterial sugar transferase family.</text>
</comment>
<keyword evidence="6 7" id="KW-0472">Membrane</keyword>